<protein>
    <submittedName>
        <fullName evidence="5">Zinc transport system substrate-binding protein</fullName>
    </submittedName>
</protein>
<dbReference type="GO" id="GO:0046872">
    <property type="term" value="F:metal ion binding"/>
    <property type="evidence" value="ECO:0007669"/>
    <property type="project" value="InterPro"/>
</dbReference>
<dbReference type="GeneID" id="37876972"/>
<dbReference type="PANTHER" id="PTHR42953:SF3">
    <property type="entry name" value="HIGH-AFFINITY ZINC UPTAKE SYSTEM PROTEIN ZNUA"/>
    <property type="match status" value="1"/>
</dbReference>
<name>A0A343TGR2_9EURY</name>
<dbReference type="AlphaFoldDB" id="A0A343TGR2"/>
<evidence type="ECO:0000256" key="4">
    <source>
        <dbReference type="SAM" id="MobiDB-lite"/>
    </source>
</evidence>
<reference evidence="6" key="1">
    <citation type="submission" date="2017-11" db="EMBL/GenBank/DDBJ databases">
        <title>Phenotypic and genomic properties of facultatively anaerobic sulfur-reducing natronoarchaea from hypersaline soda lakes.</title>
        <authorList>
            <person name="Sorokin D.Y."/>
            <person name="Kublanov I.V."/>
            <person name="Roman P."/>
            <person name="Sinninghe Damste J.S."/>
            <person name="Golyshin P.N."/>
            <person name="Rojo D."/>
            <person name="Ciordia S."/>
            <person name="Mena M.D.C."/>
            <person name="Ferrer M."/>
            <person name="Messina E."/>
            <person name="Smedile F."/>
            <person name="La Spada G."/>
            <person name="La Cono V."/>
            <person name="Yakimov M.M."/>
        </authorList>
    </citation>
    <scope>NUCLEOTIDE SEQUENCE [LARGE SCALE GENOMIC DNA]</scope>
    <source>
        <strain evidence="6">AArc-Sl</strain>
    </source>
</reference>
<dbReference type="OrthoDB" id="50488at2157"/>
<accession>A0A343TGR2</accession>
<keyword evidence="3" id="KW-0732">Signal</keyword>
<dbReference type="EMBL" id="CP025066">
    <property type="protein sequence ID" value="AUX08284.1"/>
    <property type="molecule type" value="Genomic_DNA"/>
</dbReference>
<gene>
    <name evidence="5" type="primary">znuA</name>
    <name evidence="5" type="ORF">AArcSl_0634</name>
</gene>
<dbReference type="PANTHER" id="PTHR42953">
    <property type="entry name" value="HIGH-AFFINITY ZINC UPTAKE SYSTEM PROTEIN ZNUA-RELATED"/>
    <property type="match status" value="1"/>
</dbReference>
<proteinExistence type="inferred from homology"/>
<evidence type="ECO:0000313" key="6">
    <source>
        <dbReference type="Proteomes" id="UP000263012"/>
    </source>
</evidence>
<dbReference type="PROSITE" id="PS51318">
    <property type="entry name" value="TAT"/>
    <property type="match status" value="1"/>
</dbReference>
<evidence type="ECO:0000256" key="3">
    <source>
        <dbReference type="ARBA" id="ARBA00022729"/>
    </source>
</evidence>
<organism evidence="5 6">
    <name type="scientific">Halalkaliarchaeum desulfuricum</name>
    <dbReference type="NCBI Taxonomy" id="2055893"/>
    <lineage>
        <taxon>Archaea</taxon>
        <taxon>Methanobacteriati</taxon>
        <taxon>Methanobacteriota</taxon>
        <taxon>Stenosarchaea group</taxon>
        <taxon>Halobacteria</taxon>
        <taxon>Halobacteriales</taxon>
        <taxon>Haloferacaceae</taxon>
        <taxon>Halalkaliarchaeum</taxon>
    </lineage>
</organism>
<dbReference type="KEGG" id="hdf:AArcSl_0634"/>
<dbReference type="GO" id="GO:0030001">
    <property type="term" value="P:metal ion transport"/>
    <property type="evidence" value="ECO:0007669"/>
    <property type="project" value="InterPro"/>
</dbReference>
<dbReference type="InterPro" id="IPR050492">
    <property type="entry name" value="Bact_metal-bind_prot9"/>
</dbReference>
<dbReference type="Gene3D" id="3.40.50.1980">
    <property type="entry name" value="Nitrogenase molybdenum iron protein domain"/>
    <property type="match status" value="2"/>
</dbReference>
<comment type="similarity">
    <text evidence="1">Belongs to the bacterial solute-binding protein 9 family.</text>
</comment>
<keyword evidence="6" id="KW-1185">Reference proteome</keyword>
<dbReference type="InterPro" id="IPR006127">
    <property type="entry name" value="ZnuA-like"/>
</dbReference>
<dbReference type="SUPFAM" id="SSF53807">
    <property type="entry name" value="Helical backbone' metal receptor"/>
    <property type="match status" value="1"/>
</dbReference>
<dbReference type="Proteomes" id="UP000263012">
    <property type="component" value="Chromosome"/>
</dbReference>
<dbReference type="PROSITE" id="PS51257">
    <property type="entry name" value="PROKAR_LIPOPROTEIN"/>
    <property type="match status" value="1"/>
</dbReference>
<evidence type="ECO:0000256" key="2">
    <source>
        <dbReference type="ARBA" id="ARBA00022448"/>
    </source>
</evidence>
<feature type="region of interest" description="Disordered" evidence="4">
    <location>
        <begin position="266"/>
        <end position="285"/>
    </location>
</feature>
<keyword evidence="2" id="KW-0813">Transport</keyword>
<sequence>MNYTRRSVLKSGLGAAAVGTTAGCLGDATSDNVRGYASFFALWDWAQQVGGDRFPFENPVEVGRMGHGWSPDGDLVRDIAGTECFLYLDTPEFSWAQNIAGELERDYDDVHVIDAMEGLEPYLIPFDTDPMPEPDYGPEYDPEDLLFEEFDIYDRRSNEQLGYWHVEHWHGGVPDVAVDAAVPIGIVIEDEQGRVVPLGDDEPYRVDARLADGADADVVEIESRGDRVVFHGRSVGSTAVVFEIYYEGELVYDTADEPAGVDVVESTAGGSNGDGESDGAREYHDPHVWTDPVLAVRTVERIAADLAEIDPEHADEYAENASAYAERLREVDSQFETLVDEADRDVAVLAGHDSFQYLERRYGFELRTPVGVTADAAESFDDVSRLIDVIEQRDIDTVLYDPFEAHDPDEELPQMVEVIFEHTDIEEAMPLTPAEGTTPEWQENGWGWVEQMEEINLPSLRAALGA</sequence>
<dbReference type="RefSeq" id="WP_119814934.1">
    <property type="nucleotide sequence ID" value="NZ_CP025066.1"/>
</dbReference>
<dbReference type="InterPro" id="IPR006311">
    <property type="entry name" value="TAT_signal"/>
</dbReference>
<evidence type="ECO:0000313" key="5">
    <source>
        <dbReference type="EMBL" id="AUX08284.1"/>
    </source>
</evidence>
<evidence type="ECO:0000256" key="1">
    <source>
        <dbReference type="ARBA" id="ARBA00011028"/>
    </source>
</evidence>
<dbReference type="Pfam" id="PF01297">
    <property type="entry name" value="ZnuA"/>
    <property type="match status" value="1"/>
</dbReference>